<gene>
    <name evidence="4 6" type="primary">fliE</name>
    <name evidence="6" type="ordered locus">Curi_c16050</name>
</gene>
<name>K0AXS4_GOTA9</name>
<dbReference type="HAMAP" id="MF_00724">
    <property type="entry name" value="FliE"/>
    <property type="match status" value="1"/>
</dbReference>
<dbReference type="GO" id="GO:0005198">
    <property type="term" value="F:structural molecule activity"/>
    <property type="evidence" value="ECO:0007669"/>
    <property type="project" value="UniProtKB-UniRule"/>
</dbReference>
<organism evidence="6 7">
    <name type="scientific">Gottschalkia acidurici (strain ATCC 7906 / DSM 604 / BCRC 14475 / CIP 104303 / KCTC 5404 / NCIMB 10678 / 9a)</name>
    <name type="common">Clostridium acidurici</name>
    <dbReference type="NCBI Taxonomy" id="1128398"/>
    <lineage>
        <taxon>Bacteria</taxon>
        <taxon>Bacillati</taxon>
        <taxon>Bacillota</taxon>
        <taxon>Tissierellia</taxon>
        <taxon>Tissierellales</taxon>
        <taxon>Gottschalkiaceae</taxon>
        <taxon>Gottschalkia</taxon>
    </lineage>
</organism>
<dbReference type="OrthoDB" id="9812413at2"/>
<dbReference type="PANTHER" id="PTHR34653">
    <property type="match status" value="1"/>
</dbReference>
<dbReference type="EMBL" id="CP003326">
    <property type="protein sequence ID" value="AFS78613.1"/>
    <property type="molecule type" value="Genomic_DNA"/>
</dbReference>
<dbReference type="NCBIfam" id="TIGR00205">
    <property type="entry name" value="fliE"/>
    <property type="match status" value="1"/>
</dbReference>
<accession>K0AXS4</accession>
<reference evidence="6 7" key="1">
    <citation type="journal article" date="2012" name="PLoS ONE">
        <title>The purine-utilizing bacterium Clostridium acidurici 9a: a genome-guided metabolic reconsideration.</title>
        <authorList>
            <person name="Hartwich K."/>
            <person name="Poehlein A."/>
            <person name="Daniel R."/>
        </authorList>
    </citation>
    <scope>NUCLEOTIDE SEQUENCE [LARGE SCALE GENOMIC DNA]</scope>
    <source>
        <strain evidence="7">ATCC 7906 / DSM 604 / BCRC 14475 / CIP 104303 / KCTC 5404 / NCIMB 10678 / 9a</strain>
    </source>
</reference>
<keyword evidence="7" id="KW-1185">Reference proteome</keyword>
<evidence type="ECO:0000313" key="7">
    <source>
        <dbReference type="Proteomes" id="UP000006094"/>
    </source>
</evidence>
<evidence type="ECO:0000256" key="3">
    <source>
        <dbReference type="ARBA" id="ARBA00023143"/>
    </source>
</evidence>
<dbReference type="KEGG" id="cad:Curi_c16050"/>
<dbReference type="eggNOG" id="COG1677">
    <property type="taxonomic scope" value="Bacteria"/>
</dbReference>
<evidence type="ECO:0000256" key="2">
    <source>
        <dbReference type="ARBA" id="ARBA00009272"/>
    </source>
</evidence>
<comment type="similarity">
    <text evidence="2 4">Belongs to the FliE family.</text>
</comment>
<proteinExistence type="inferred from homology"/>
<dbReference type="AlphaFoldDB" id="K0AXS4"/>
<dbReference type="HOGENOM" id="CLU_147249_3_4_9"/>
<comment type="subcellular location">
    <subcellularLocation>
        <location evidence="1 4">Bacterial flagellum basal body</location>
    </subcellularLocation>
</comment>
<dbReference type="RefSeq" id="WP_014967749.1">
    <property type="nucleotide sequence ID" value="NC_018664.1"/>
</dbReference>
<protein>
    <recommendedName>
        <fullName evidence="4 5">Flagellar hook-basal body complex protein FliE</fullName>
    </recommendedName>
</protein>
<dbReference type="GO" id="GO:0071973">
    <property type="term" value="P:bacterial-type flagellum-dependent cell motility"/>
    <property type="evidence" value="ECO:0007669"/>
    <property type="project" value="InterPro"/>
</dbReference>
<evidence type="ECO:0000313" key="6">
    <source>
        <dbReference type="EMBL" id="AFS78613.1"/>
    </source>
</evidence>
<dbReference type="GO" id="GO:0003774">
    <property type="term" value="F:cytoskeletal motor activity"/>
    <property type="evidence" value="ECO:0007669"/>
    <property type="project" value="InterPro"/>
</dbReference>
<evidence type="ECO:0000256" key="1">
    <source>
        <dbReference type="ARBA" id="ARBA00004117"/>
    </source>
</evidence>
<keyword evidence="6" id="KW-0282">Flagellum</keyword>
<dbReference type="PATRIC" id="fig|1128398.3.peg.1644"/>
<dbReference type="Proteomes" id="UP000006094">
    <property type="component" value="Chromosome"/>
</dbReference>
<evidence type="ECO:0000256" key="4">
    <source>
        <dbReference type="HAMAP-Rule" id="MF_00724"/>
    </source>
</evidence>
<keyword evidence="6" id="KW-0969">Cilium</keyword>
<dbReference type="PANTHER" id="PTHR34653:SF1">
    <property type="entry name" value="FLAGELLAR HOOK-BASAL BODY COMPLEX PROTEIN FLIE"/>
    <property type="match status" value="1"/>
</dbReference>
<dbReference type="PRINTS" id="PR01006">
    <property type="entry name" value="FLGHOOKFLIE"/>
</dbReference>
<sequence>MNINNIGSIDNILNNLESQKSTEEKKENTYLFENYLRDSLQKTNNLQLEAERQSNLLATGQVENIHDVTIASAKAKISLDLTMAVRNKVVEAYKEIMRMQV</sequence>
<dbReference type="Pfam" id="PF02049">
    <property type="entry name" value="FliE"/>
    <property type="match status" value="1"/>
</dbReference>
<dbReference type="STRING" id="1128398.Curi_c16050"/>
<evidence type="ECO:0000256" key="5">
    <source>
        <dbReference type="NCBIfam" id="TIGR00205"/>
    </source>
</evidence>
<keyword evidence="6" id="KW-0966">Cell projection</keyword>
<dbReference type="InterPro" id="IPR001624">
    <property type="entry name" value="FliE"/>
</dbReference>
<keyword evidence="3 4" id="KW-0975">Bacterial flagellum</keyword>
<dbReference type="GO" id="GO:0009425">
    <property type="term" value="C:bacterial-type flagellum basal body"/>
    <property type="evidence" value="ECO:0007669"/>
    <property type="project" value="UniProtKB-SubCell"/>
</dbReference>